<sequence>MAAFSRLGYVLMLSAAAWGLPVRRNNLNSDQIPFDVQGHRGGRGETVESTLPSFAWGLIDGVTTLELDNGITKDGAVIVWHDENIVGTKCRDTSPAFEDDPDFPYVGKFVANLTLDQIKTLDCGSDRQLDFRVSTSSYLLSTRNLTRSWFLALQVTYPGTKISTLEELFDFVECVDSEHTVEFNIESKVNPEQTNQTRAPEDFVQLQHELFAQSAYYDKITYQSFDWRTLVGMKALDPSIKLAALADPTTLVGPNNTTSAWLAGIALDPTSDVSLGIQLTDAAKQIDADILSTADIANSTAPDPTQPGYIPFTTKEMIDRAHELGMQVKPWTVDRMSVAEQLLDWGVDGIITDFPSHLRRIVQKRGSSVARQFKEKKVMACLDKHIQIASM</sequence>
<evidence type="ECO:0000256" key="1">
    <source>
        <dbReference type="SAM" id="SignalP"/>
    </source>
</evidence>
<name>A0ABR3A1M1_9AGAR</name>
<dbReference type="InterPro" id="IPR017946">
    <property type="entry name" value="PLC-like_Pdiesterase_TIM-brl"/>
</dbReference>
<dbReference type="PANTHER" id="PTHR46211">
    <property type="entry name" value="GLYCEROPHOSPHORYL DIESTER PHOSPHODIESTERASE"/>
    <property type="match status" value="1"/>
</dbReference>
<evidence type="ECO:0000313" key="4">
    <source>
        <dbReference type="Proteomes" id="UP001437256"/>
    </source>
</evidence>
<dbReference type="Gene3D" id="3.20.20.190">
    <property type="entry name" value="Phosphatidylinositol (PI) phosphodiesterase"/>
    <property type="match status" value="1"/>
</dbReference>
<dbReference type="Proteomes" id="UP001437256">
    <property type="component" value="Unassembled WGS sequence"/>
</dbReference>
<gene>
    <name evidence="3" type="ORF">AAF712_005928</name>
</gene>
<organism evidence="3 4">
    <name type="scientific">Marasmius tenuissimus</name>
    <dbReference type="NCBI Taxonomy" id="585030"/>
    <lineage>
        <taxon>Eukaryota</taxon>
        <taxon>Fungi</taxon>
        <taxon>Dikarya</taxon>
        <taxon>Basidiomycota</taxon>
        <taxon>Agaricomycotina</taxon>
        <taxon>Agaricomycetes</taxon>
        <taxon>Agaricomycetidae</taxon>
        <taxon>Agaricales</taxon>
        <taxon>Marasmiineae</taxon>
        <taxon>Marasmiaceae</taxon>
        <taxon>Marasmius</taxon>
    </lineage>
</organism>
<dbReference type="PROSITE" id="PS51704">
    <property type="entry name" value="GP_PDE"/>
    <property type="match status" value="1"/>
</dbReference>
<accession>A0ABR3A1M1</accession>
<dbReference type="SUPFAM" id="SSF51695">
    <property type="entry name" value="PLC-like phosphodiesterases"/>
    <property type="match status" value="1"/>
</dbReference>
<dbReference type="InterPro" id="IPR030395">
    <property type="entry name" value="GP_PDE_dom"/>
</dbReference>
<proteinExistence type="predicted"/>
<evidence type="ECO:0000313" key="3">
    <source>
        <dbReference type="EMBL" id="KAL0066939.1"/>
    </source>
</evidence>
<feature type="signal peptide" evidence="1">
    <location>
        <begin position="1"/>
        <end position="19"/>
    </location>
</feature>
<dbReference type="Pfam" id="PF03009">
    <property type="entry name" value="GDPD"/>
    <property type="match status" value="1"/>
</dbReference>
<dbReference type="EMBL" id="JBBXMP010000030">
    <property type="protein sequence ID" value="KAL0066939.1"/>
    <property type="molecule type" value="Genomic_DNA"/>
</dbReference>
<evidence type="ECO:0000259" key="2">
    <source>
        <dbReference type="PROSITE" id="PS51704"/>
    </source>
</evidence>
<protein>
    <recommendedName>
        <fullName evidence="2">GP-PDE domain-containing protein</fullName>
    </recommendedName>
</protein>
<dbReference type="PANTHER" id="PTHR46211:SF14">
    <property type="entry name" value="GLYCEROPHOSPHODIESTER PHOSPHODIESTERASE"/>
    <property type="match status" value="1"/>
</dbReference>
<keyword evidence="1" id="KW-0732">Signal</keyword>
<feature type="chain" id="PRO_5047522373" description="GP-PDE domain-containing protein" evidence="1">
    <location>
        <begin position="20"/>
        <end position="391"/>
    </location>
</feature>
<reference evidence="3 4" key="1">
    <citation type="submission" date="2024-05" db="EMBL/GenBank/DDBJ databases">
        <title>A draft genome resource for the thread blight pathogen Marasmius tenuissimus strain MS-2.</title>
        <authorList>
            <person name="Yulfo-Soto G.E."/>
            <person name="Baruah I.K."/>
            <person name="Amoako-Attah I."/>
            <person name="Bukari Y."/>
            <person name="Meinhardt L.W."/>
            <person name="Bailey B.A."/>
            <person name="Cohen S.P."/>
        </authorList>
    </citation>
    <scope>NUCLEOTIDE SEQUENCE [LARGE SCALE GENOMIC DNA]</scope>
    <source>
        <strain evidence="3 4">MS-2</strain>
    </source>
</reference>
<feature type="domain" description="GP-PDE" evidence="2">
    <location>
        <begin position="34"/>
        <end position="362"/>
    </location>
</feature>
<keyword evidence="4" id="KW-1185">Reference proteome</keyword>
<comment type="caution">
    <text evidence="3">The sequence shown here is derived from an EMBL/GenBank/DDBJ whole genome shotgun (WGS) entry which is preliminary data.</text>
</comment>